<dbReference type="PROSITE" id="PS51007">
    <property type="entry name" value="CYTC"/>
    <property type="match status" value="1"/>
</dbReference>
<evidence type="ECO:0000313" key="7">
    <source>
        <dbReference type="Proteomes" id="UP000236737"/>
    </source>
</evidence>
<reference evidence="7" key="1">
    <citation type="submission" date="2016-10" db="EMBL/GenBank/DDBJ databases">
        <authorList>
            <person name="Varghese N."/>
            <person name="Submissions S."/>
        </authorList>
    </citation>
    <scope>NUCLEOTIDE SEQUENCE [LARGE SCALE GENOMIC DNA]</scope>
    <source>
        <strain evidence="7">CGMCC 1.9230</strain>
    </source>
</reference>
<dbReference type="Gene3D" id="1.10.760.10">
    <property type="entry name" value="Cytochrome c-like domain"/>
    <property type="match status" value="1"/>
</dbReference>
<dbReference type="RefSeq" id="WP_103998970.1">
    <property type="nucleotide sequence ID" value="NZ_FNVP01000002.1"/>
</dbReference>
<organism evidence="6 7">
    <name type="scientific">Flavobacterium urumqiense</name>
    <dbReference type="NCBI Taxonomy" id="935224"/>
    <lineage>
        <taxon>Bacteria</taxon>
        <taxon>Pseudomonadati</taxon>
        <taxon>Bacteroidota</taxon>
        <taxon>Flavobacteriia</taxon>
        <taxon>Flavobacteriales</taxon>
        <taxon>Flavobacteriaceae</taxon>
        <taxon>Flavobacterium</taxon>
    </lineage>
</organism>
<evidence type="ECO:0000259" key="5">
    <source>
        <dbReference type="PROSITE" id="PS51007"/>
    </source>
</evidence>
<dbReference type="Pfam" id="PF13442">
    <property type="entry name" value="Cytochrome_CBB3"/>
    <property type="match status" value="1"/>
</dbReference>
<gene>
    <name evidence="6" type="ORF">SAMN04488130_102216</name>
</gene>
<dbReference type="Proteomes" id="UP000236737">
    <property type="component" value="Unassembled WGS sequence"/>
</dbReference>
<dbReference type="PROSITE" id="PS51257">
    <property type="entry name" value="PROKAR_LIPOPROTEIN"/>
    <property type="match status" value="1"/>
</dbReference>
<dbReference type="InterPro" id="IPR009056">
    <property type="entry name" value="Cyt_c-like_dom"/>
</dbReference>
<evidence type="ECO:0000256" key="4">
    <source>
        <dbReference type="PROSITE-ProRule" id="PRU00433"/>
    </source>
</evidence>
<evidence type="ECO:0000256" key="2">
    <source>
        <dbReference type="ARBA" id="ARBA00022723"/>
    </source>
</evidence>
<dbReference type="GO" id="GO:0020037">
    <property type="term" value="F:heme binding"/>
    <property type="evidence" value="ECO:0007669"/>
    <property type="project" value="InterPro"/>
</dbReference>
<dbReference type="OrthoDB" id="9796771at2"/>
<dbReference type="GO" id="GO:0046872">
    <property type="term" value="F:metal ion binding"/>
    <property type="evidence" value="ECO:0007669"/>
    <property type="project" value="UniProtKB-KW"/>
</dbReference>
<dbReference type="AlphaFoldDB" id="A0A1H5UE19"/>
<keyword evidence="3 4" id="KW-0408">Iron</keyword>
<evidence type="ECO:0000313" key="6">
    <source>
        <dbReference type="EMBL" id="SEF73240.1"/>
    </source>
</evidence>
<keyword evidence="7" id="KW-1185">Reference proteome</keyword>
<evidence type="ECO:0000256" key="1">
    <source>
        <dbReference type="ARBA" id="ARBA00022617"/>
    </source>
</evidence>
<name>A0A1H5UE19_9FLAO</name>
<keyword evidence="2 4" id="KW-0479">Metal-binding</keyword>
<accession>A0A1H5UE19</accession>
<dbReference type="InterPro" id="IPR036909">
    <property type="entry name" value="Cyt_c-like_dom_sf"/>
</dbReference>
<dbReference type="GO" id="GO:0009055">
    <property type="term" value="F:electron transfer activity"/>
    <property type="evidence" value="ECO:0007669"/>
    <property type="project" value="InterPro"/>
</dbReference>
<sequence>MKSLYKITFLICITILVSSCHNNSKPNYQYMPNMYEPVSYETYEESSAFKNGKEGQLPPTGTINRGFEPYEYENSTAGYDLAKLNLKSPLDSISEKDVEKSKELYDIYCAICHGTEGNGKGKLVTQGKYLGVPSYKDRVITEGSVFHVQTYGLNSMGSYANQLNSHERWLVASYVINLKAKL</sequence>
<dbReference type="SUPFAM" id="SSF46626">
    <property type="entry name" value="Cytochrome c"/>
    <property type="match status" value="1"/>
</dbReference>
<dbReference type="PANTHER" id="PTHR40394">
    <property type="entry name" value="LIPOPROTEIN-RELATED"/>
    <property type="match status" value="1"/>
</dbReference>
<dbReference type="EMBL" id="FNVP01000002">
    <property type="protein sequence ID" value="SEF73240.1"/>
    <property type="molecule type" value="Genomic_DNA"/>
</dbReference>
<protein>
    <submittedName>
        <fullName evidence="6">Quinol:cytochrome c oxidoreductase monoheme cytochrome subunit</fullName>
    </submittedName>
</protein>
<keyword evidence="1 4" id="KW-0349">Heme</keyword>
<dbReference type="PANTHER" id="PTHR40394:SF2">
    <property type="entry name" value="QUINOL:CYTOCHROME C OXIDOREDUCTASE MEMBRANE PROTEIN"/>
    <property type="match status" value="1"/>
</dbReference>
<feature type="domain" description="Cytochrome c" evidence="5">
    <location>
        <begin position="96"/>
        <end position="179"/>
    </location>
</feature>
<evidence type="ECO:0000256" key="3">
    <source>
        <dbReference type="ARBA" id="ARBA00023004"/>
    </source>
</evidence>
<proteinExistence type="predicted"/>